<evidence type="ECO:0000259" key="1">
    <source>
        <dbReference type="Pfam" id="PF13456"/>
    </source>
</evidence>
<dbReference type="GO" id="GO:0003676">
    <property type="term" value="F:nucleic acid binding"/>
    <property type="evidence" value="ECO:0007669"/>
    <property type="project" value="InterPro"/>
</dbReference>
<keyword evidence="3" id="KW-1185">Reference proteome</keyword>
<comment type="caution">
    <text evidence="2">The sequence shown here is derived from an EMBL/GenBank/DDBJ whole genome shotgun (WGS) entry which is preliminary data.</text>
</comment>
<dbReference type="InterPro" id="IPR044730">
    <property type="entry name" value="RNase_H-like_dom_plant"/>
</dbReference>
<dbReference type="AlphaFoldDB" id="A0A7J6VTD2"/>
<name>A0A7J6VTD2_THATH</name>
<protein>
    <submittedName>
        <fullName evidence="2">Reverse transcriptase zinc-binding domain</fullName>
    </submittedName>
</protein>
<evidence type="ECO:0000313" key="3">
    <source>
        <dbReference type="Proteomes" id="UP000554482"/>
    </source>
</evidence>
<sequence length="149" mass="16489">MLKQCKTISESVDYHRSPQRTGIWIPPREKFLKLNVDIKFTGADQRIGIGYILRTADGIFAGAGCCSNSAGSAEESESRGVLEALHWAHGKHVTHLELETDNKGVADYLIGAEGNLSWRTTILDNVLMLFNSFVIIKVPTFFYLETATG</sequence>
<dbReference type="Proteomes" id="UP000554482">
    <property type="component" value="Unassembled WGS sequence"/>
</dbReference>
<keyword evidence="2" id="KW-0808">Transferase</keyword>
<dbReference type="InterPro" id="IPR002156">
    <property type="entry name" value="RNaseH_domain"/>
</dbReference>
<organism evidence="2 3">
    <name type="scientific">Thalictrum thalictroides</name>
    <name type="common">Rue-anemone</name>
    <name type="synonym">Anemone thalictroides</name>
    <dbReference type="NCBI Taxonomy" id="46969"/>
    <lineage>
        <taxon>Eukaryota</taxon>
        <taxon>Viridiplantae</taxon>
        <taxon>Streptophyta</taxon>
        <taxon>Embryophyta</taxon>
        <taxon>Tracheophyta</taxon>
        <taxon>Spermatophyta</taxon>
        <taxon>Magnoliopsida</taxon>
        <taxon>Ranunculales</taxon>
        <taxon>Ranunculaceae</taxon>
        <taxon>Thalictroideae</taxon>
        <taxon>Thalictrum</taxon>
    </lineage>
</organism>
<dbReference type="Pfam" id="PF13456">
    <property type="entry name" value="RVT_3"/>
    <property type="match status" value="1"/>
</dbReference>
<dbReference type="EMBL" id="JABWDY010026904">
    <property type="protein sequence ID" value="KAF5188344.1"/>
    <property type="molecule type" value="Genomic_DNA"/>
</dbReference>
<dbReference type="InterPro" id="IPR036397">
    <property type="entry name" value="RNaseH_sf"/>
</dbReference>
<feature type="domain" description="RNase H type-1" evidence="1">
    <location>
        <begin position="35"/>
        <end position="137"/>
    </location>
</feature>
<accession>A0A7J6VTD2</accession>
<proteinExistence type="predicted"/>
<evidence type="ECO:0000313" key="2">
    <source>
        <dbReference type="EMBL" id="KAF5188344.1"/>
    </source>
</evidence>
<dbReference type="GO" id="GO:0003964">
    <property type="term" value="F:RNA-directed DNA polymerase activity"/>
    <property type="evidence" value="ECO:0007669"/>
    <property type="project" value="UniProtKB-KW"/>
</dbReference>
<dbReference type="PANTHER" id="PTHR47074">
    <property type="entry name" value="BNAC02G40300D PROTEIN"/>
    <property type="match status" value="1"/>
</dbReference>
<keyword evidence="2" id="KW-0548">Nucleotidyltransferase</keyword>
<dbReference type="PANTHER" id="PTHR47074:SF11">
    <property type="entry name" value="REVERSE TRANSCRIPTASE-LIKE PROTEIN"/>
    <property type="match status" value="1"/>
</dbReference>
<dbReference type="InterPro" id="IPR052929">
    <property type="entry name" value="RNase_H-like_EbsB-rel"/>
</dbReference>
<dbReference type="Gene3D" id="3.30.420.10">
    <property type="entry name" value="Ribonuclease H-like superfamily/Ribonuclease H"/>
    <property type="match status" value="1"/>
</dbReference>
<reference evidence="2 3" key="1">
    <citation type="submission" date="2020-06" db="EMBL/GenBank/DDBJ databases">
        <title>Transcriptomic and genomic resources for Thalictrum thalictroides and T. hernandezii: Facilitating candidate gene discovery in an emerging model plant lineage.</title>
        <authorList>
            <person name="Arias T."/>
            <person name="Riano-Pachon D.M."/>
            <person name="Di Stilio V.S."/>
        </authorList>
    </citation>
    <scope>NUCLEOTIDE SEQUENCE [LARGE SCALE GENOMIC DNA]</scope>
    <source>
        <strain evidence="3">cv. WT478/WT964</strain>
        <tissue evidence="2">Leaves</tissue>
    </source>
</reference>
<dbReference type="CDD" id="cd06222">
    <property type="entry name" value="RNase_H_like"/>
    <property type="match status" value="1"/>
</dbReference>
<dbReference type="GO" id="GO:0004523">
    <property type="term" value="F:RNA-DNA hybrid ribonuclease activity"/>
    <property type="evidence" value="ECO:0007669"/>
    <property type="project" value="InterPro"/>
</dbReference>
<gene>
    <name evidence="2" type="ORF">FRX31_022068</name>
</gene>
<keyword evidence="2" id="KW-0695">RNA-directed DNA polymerase</keyword>